<dbReference type="InterPro" id="IPR054044">
    <property type="entry name" value="PFIN"/>
</dbReference>
<evidence type="ECO:0000313" key="1">
    <source>
        <dbReference type="EMBL" id="SFU25214.1"/>
    </source>
</evidence>
<dbReference type="EMBL" id="FPBH01000033">
    <property type="protein sequence ID" value="SFU25214.1"/>
    <property type="molecule type" value="Genomic_DNA"/>
</dbReference>
<protein>
    <submittedName>
        <fullName evidence="1">Uncharacterized protein</fullName>
    </submittedName>
</protein>
<dbReference type="Pfam" id="PF22162">
    <property type="entry name" value="PFIN"/>
    <property type="match status" value="1"/>
</dbReference>
<dbReference type="Proteomes" id="UP000198844">
    <property type="component" value="Unassembled WGS sequence"/>
</dbReference>
<proteinExistence type="predicted"/>
<reference evidence="1 2" key="1">
    <citation type="submission" date="2016-10" db="EMBL/GenBank/DDBJ databases">
        <authorList>
            <person name="de Groot N.N."/>
        </authorList>
    </citation>
    <scope>NUCLEOTIDE SEQUENCE [LARGE SCALE GENOMIC DNA]</scope>
    <source>
        <strain evidence="1 2">LMG 27731</strain>
    </source>
</reference>
<accession>A0A1I7EMQ5</accession>
<evidence type="ECO:0000313" key="2">
    <source>
        <dbReference type="Proteomes" id="UP000198844"/>
    </source>
</evidence>
<sequence>MCCAHAVRLIPLVVMHLSQSARSVSALLTRWRFFASLSSLLLPLSNSSPETAPASAEMVWNVPLHEHEHPWYDHVRLKRVFVTDGTRHQVVMVDARKLLECADRDNTDYVLKPVAEWHSGKVRGIREFLDPENPRIPQMPYVTISTRRAPGLLGWFGLEREGVVAFRNGQHRARYLADAGARWFPVEVHEREAALLREICGAADDARTVIRPTTVDGASDAVAGDSPLR</sequence>
<name>A0A1I7EMQ5_9BURK</name>
<dbReference type="AlphaFoldDB" id="A0A1I7EMQ5"/>
<gene>
    <name evidence="1" type="ORF">SAMN05192563_103393</name>
</gene>
<organism evidence="1 2">
    <name type="scientific">Paraburkholderia aspalathi</name>
    <dbReference type="NCBI Taxonomy" id="1324617"/>
    <lineage>
        <taxon>Bacteria</taxon>
        <taxon>Pseudomonadati</taxon>
        <taxon>Pseudomonadota</taxon>
        <taxon>Betaproteobacteria</taxon>
        <taxon>Burkholderiales</taxon>
        <taxon>Burkholderiaceae</taxon>
        <taxon>Paraburkholderia</taxon>
    </lineage>
</organism>